<name>U7QIT9_9CYAN</name>
<evidence type="ECO:0000313" key="1">
    <source>
        <dbReference type="EMBL" id="ERT06346.1"/>
    </source>
</evidence>
<organism evidence="1 2">
    <name type="scientific">Lyngbya aestuarii BL J</name>
    <dbReference type="NCBI Taxonomy" id="1348334"/>
    <lineage>
        <taxon>Bacteria</taxon>
        <taxon>Bacillati</taxon>
        <taxon>Cyanobacteriota</taxon>
        <taxon>Cyanophyceae</taxon>
        <taxon>Oscillatoriophycideae</taxon>
        <taxon>Oscillatoriales</taxon>
        <taxon>Microcoleaceae</taxon>
        <taxon>Lyngbya</taxon>
    </lineage>
</organism>
<dbReference type="OrthoDB" id="517639at2"/>
<dbReference type="AlphaFoldDB" id="U7QIT9"/>
<dbReference type="Proteomes" id="UP000017127">
    <property type="component" value="Unassembled WGS sequence"/>
</dbReference>
<proteinExistence type="predicted"/>
<dbReference type="EMBL" id="AUZM01000038">
    <property type="protein sequence ID" value="ERT06346.1"/>
    <property type="molecule type" value="Genomic_DNA"/>
</dbReference>
<comment type="caution">
    <text evidence="1">The sequence shown here is derived from an EMBL/GenBank/DDBJ whole genome shotgun (WGS) entry which is preliminary data.</text>
</comment>
<dbReference type="InterPro" id="IPR025132">
    <property type="entry name" value="DUF4058"/>
</dbReference>
<dbReference type="RefSeq" id="WP_023067449.1">
    <property type="nucleotide sequence ID" value="NZ_AUZM01000038.1"/>
</dbReference>
<protein>
    <submittedName>
        <fullName evidence="1">Uncharacterized protein</fullName>
    </submittedName>
</protein>
<keyword evidence="2" id="KW-1185">Reference proteome</keyword>
<sequence length="86" mass="9704">MLSPFPGINPYLEQFLSGVHHRLITAIANSVAPQIRPKYIVAVEERIYKTVADSSVLVGISYVSVARLTPEDAAWVDRQLRDRQLR</sequence>
<accession>U7QIT9</accession>
<dbReference type="PATRIC" id="fig|1348334.3.peg.3571"/>
<gene>
    <name evidence="1" type="ORF">M595_3692</name>
</gene>
<reference evidence="1 2" key="1">
    <citation type="journal article" date="2013" name="Front. Microbiol.">
        <title>Comparative genomic analyses of the cyanobacterium, Lyngbya aestuarii BL J, a powerful hydrogen producer.</title>
        <authorList>
            <person name="Kothari A."/>
            <person name="Vaughn M."/>
            <person name="Garcia-Pichel F."/>
        </authorList>
    </citation>
    <scope>NUCLEOTIDE SEQUENCE [LARGE SCALE GENOMIC DNA]</scope>
    <source>
        <strain evidence="1 2">BL J</strain>
    </source>
</reference>
<dbReference type="Pfam" id="PF13267">
    <property type="entry name" value="DUF4058"/>
    <property type="match status" value="1"/>
</dbReference>
<evidence type="ECO:0000313" key="2">
    <source>
        <dbReference type="Proteomes" id="UP000017127"/>
    </source>
</evidence>